<organism evidence="2 3">
    <name type="scientific">Cotesia congregata</name>
    <name type="common">Parasitoid wasp</name>
    <name type="synonym">Apanteles congregatus</name>
    <dbReference type="NCBI Taxonomy" id="51543"/>
    <lineage>
        <taxon>Eukaryota</taxon>
        <taxon>Metazoa</taxon>
        <taxon>Ecdysozoa</taxon>
        <taxon>Arthropoda</taxon>
        <taxon>Hexapoda</taxon>
        <taxon>Insecta</taxon>
        <taxon>Pterygota</taxon>
        <taxon>Neoptera</taxon>
        <taxon>Endopterygota</taxon>
        <taxon>Hymenoptera</taxon>
        <taxon>Apocrita</taxon>
        <taxon>Ichneumonoidea</taxon>
        <taxon>Braconidae</taxon>
        <taxon>Microgastrinae</taxon>
        <taxon>Cotesia</taxon>
    </lineage>
</organism>
<dbReference type="AlphaFoldDB" id="A0A8J2E825"/>
<dbReference type="Proteomes" id="UP000786811">
    <property type="component" value="Unassembled WGS sequence"/>
</dbReference>
<evidence type="ECO:0000256" key="1">
    <source>
        <dbReference type="SAM" id="MobiDB-lite"/>
    </source>
</evidence>
<feature type="compositionally biased region" description="Basic and acidic residues" evidence="1">
    <location>
        <begin position="148"/>
        <end position="159"/>
    </location>
</feature>
<protein>
    <submittedName>
        <fullName evidence="2">Uncharacterized protein</fullName>
    </submittedName>
</protein>
<evidence type="ECO:0000313" key="2">
    <source>
        <dbReference type="EMBL" id="CAG5071463.1"/>
    </source>
</evidence>
<proteinExistence type="predicted"/>
<dbReference type="EMBL" id="CAJNRD030000497">
    <property type="protein sequence ID" value="CAG5071463.1"/>
    <property type="molecule type" value="Genomic_DNA"/>
</dbReference>
<feature type="non-terminal residue" evidence="2">
    <location>
        <position position="1"/>
    </location>
</feature>
<dbReference type="OrthoDB" id="8060926at2759"/>
<accession>A0A8J2E825</accession>
<gene>
    <name evidence="2" type="ORF">HICCMSTLAB_LOCUS65</name>
</gene>
<evidence type="ECO:0000313" key="3">
    <source>
        <dbReference type="Proteomes" id="UP000786811"/>
    </source>
</evidence>
<feature type="region of interest" description="Disordered" evidence="1">
    <location>
        <begin position="130"/>
        <end position="172"/>
    </location>
</feature>
<sequence length="384" mass="44201">MLVVRQRQLKSDREIDNDSGATGKFARWRHNDNIILFVSDKLKKCQQVLSVRVKYKSKYSNIELPTQINKTDGYHRQCYSSFTALMAKYRDSSSETDYASNSTSLTLSPSTPVDISETVLRNVTQSSYSEVASSKDVAPSSNNQSISRHPDLDFNRETSSENAASNLDSQTTLEDVASSSTCDLSINETNVFNEIPDTNIEDIGKERQLKNVCFFCDKDRKQNKDIPHTSWHENRNIHKYIFNHIVSTVEEVLQKKNCVLLSSLCDTYNHYLEYEQKLDPQSDISLITNHYLEEKIQKHFKKSIKFISKQKKKIIIHKDCSLLENDFTRLEEDNLIDKVALTLRNAILKIEKSKLPLKIKTHDLITGECVILDKLNRFFKVLMG</sequence>
<feature type="compositionally biased region" description="Polar residues" evidence="1">
    <location>
        <begin position="160"/>
        <end position="172"/>
    </location>
</feature>
<keyword evidence="3" id="KW-1185">Reference proteome</keyword>
<comment type="caution">
    <text evidence="2">The sequence shown here is derived from an EMBL/GenBank/DDBJ whole genome shotgun (WGS) entry which is preliminary data.</text>
</comment>
<reference evidence="2" key="1">
    <citation type="submission" date="2021-04" db="EMBL/GenBank/DDBJ databases">
        <authorList>
            <person name="Chebbi M.A.C M."/>
        </authorList>
    </citation>
    <scope>NUCLEOTIDE SEQUENCE</scope>
</reference>
<name>A0A8J2E825_COTCN</name>